<evidence type="ECO:0000313" key="3">
    <source>
        <dbReference type="Proteomes" id="UP001201812"/>
    </source>
</evidence>
<dbReference type="EMBL" id="JAKKPZ010000316">
    <property type="protein sequence ID" value="KAI1696632.1"/>
    <property type="molecule type" value="Genomic_DNA"/>
</dbReference>
<name>A0AAD4MIQ6_9BILA</name>
<protein>
    <submittedName>
        <fullName evidence="2">Uncharacterized protein</fullName>
    </submittedName>
</protein>
<dbReference type="AlphaFoldDB" id="A0AAD4MIQ6"/>
<keyword evidence="1" id="KW-0732">Signal</keyword>
<feature type="signal peptide" evidence="1">
    <location>
        <begin position="1"/>
        <end position="33"/>
    </location>
</feature>
<feature type="chain" id="PRO_5042233691" evidence="1">
    <location>
        <begin position="34"/>
        <end position="153"/>
    </location>
</feature>
<reference evidence="2" key="1">
    <citation type="submission" date="2022-01" db="EMBL/GenBank/DDBJ databases">
        <title>Genome Sequence Resource for Two Populations of Ditylenchus destructor, the Migratory Endoparasitic Phytonematode.</title>
        <authorList>
            <person name="Zhang H."/>
            <person name="Lin R."/>
            <person name="Xie B."/>
        </authorList>
    </citation>
    <scope>NUCLEOTIDE SEQUENCE</scope>
    <source>
        <strain evidence="2">BazhouSP</strain>
    </source>
</reference>
<comment type="caution">
    <text evidence="2">The sequence shown here is derived from an EMBL/GenBank/DDBJ whole genome shotgun (WGS) entry which is preliminary data.</text>
</comment>
<organism evidence="2 3">
    <name type="scientific">Ditylenchus destructor</name>
    <dbReference type="NCBI Taxonomy" id="166010"/>
    <lineage>
        <taxon>Eukaryota</taxon>
        <taxon>Metazoa</taxon>
        <taxon>Ecdysozoa</taxon>
        <taxon>Nematoda</taxon>
        <taxon>Chromadorea</taxon>
        <taxon>Rhabditida</taxon>
        <taxon>Tylenchina</taxon>
        <taxon>Tylenchomorpha</taxon>
        <taxon>Sphaerularioidea</taxon>
        <taxon>Anguinidae</taxon>
        <taxon>Anguininae</taxon>
        <taxon>Ditylenchus</taxon>
    </lineage>
</organism>
<dbReference type="Pfam" id="PF17305">
    <property type="entry name" value="DUF5354"/>
    <property type="match status" value="1"/>
</dbReference>
<accession>A0AAD4MIQ6</accession>
<proteinExistence type="predicted"/>
<evidence type="ECO:0000313" key="2">
    <source>
        <dbReference type="EMBL" id="KAI1696632.1"/>
    </source>
</evidence>
<evidence type="ECO:0000256" key="1">
    <source>
        <dbReference type="SAM" id="SignalP"/>
    </source>
</evidence>
<sequence length="153" mass="17076">MASTFWNSPRLTPLSRLALVCVAMTFLVPACDSLACYVSQGGRSMIVEDHSWNYCAIVPAWLGEGGNGSRFGTGPEMDQNRFADIAFSVSNPSYSLLSYCYFEVYNLAVTMRPDAEFMLRCVCNYDLCNSETDISKYFTSLRDESTVRSDGMK</sequence>
<keyword evidence="3" id="KW-1185">Reference proteome</keyword>
<dbReference type="Proteomes" id="UP001201812">
    <property type="component" value="Unassembled WGS sequence"/>
</dbReference>
<gene>
    <name evidence="2" type="ORF">DdX_18945</name>
</gene>
<dbReference type="InterPro" id="IPR035291">
    <property type="entry name" value="DUF5354"/>
</dbReference>